<dbReference type="CDD" id="cd18365">
    <property type="entry name" value="BTB_POZ_KCTD6_like"/>
    <property type="match status" value="1"/>
</dbReference>
<comment type="caution">
    <text evidence="2">The sequence shown here is derived from an EMBL/GenBank/DDBJ whole genome shotgun (WGS) entry which is preliminary data.</text>
</comment>
<dbReference type="Proteomes" id="UP001209878">
    <property type="component" value="Unassembled WGS sequence"/>
</dbReference>
<dbReference type="Gene3D" id="3.30.710.10">
    <property type="entry name" value="Potassium Channel Kv1.1, Chain A"/>
    <property type="match status" value="1"/>
</dbReference>
<dbReference type="EMBL" id="JAODUO010000204">
    <property type="protein sequence ID" value="KAK2186327.1"/>
    <property type="molecule type" value="Genomic_DNA"/>
</dbReference>
<evidence type="ECO:0000313" key="2">
    <source>
        <dbReference type="EMBL" id="KAK2186327.1"/>
    </source>
</evidence>
<evidence type="ECO:0000313" key="3">
    <source>
        <dbReference type="Proteomes" id="UP001209878"/>
    </source>
</evidence>
<feature type="domain" description="BTB" evidence="1">
    <location>
        <begin position="4"/>
        <end position="105"/>
    </location>
</feature>
<proteinExistence type="predicted"/>
<dbReference type="InterPro" id="IPR003131">
    <property type="entry name" value="T1-type_BTB"/>
</dbReference>
<dbReference type="InterPro" id="IPR011333">
    <property type="entry name" value="SKP1/BTB/POZ_sf"/>
</dbReference>
<dbReference type="Pfam" id="PF02214">
    <property type="entry name" value="BTB_2"/>
    <property type="match status" value="1"/>
</dbReference>
<organism evidence="2 3">
    <name type="scientific">Ridgeia piscesae</name>
    <name type="common">Tubeworm</name>
    <dbReference type="NCBI Taxonomy" id="27915"/>
    <lineage>
        <taxon>Eukaryota</taxon>
        <taxon>Metazoa</taxon>
        <taxon>Spiralia</taxon>
        <taxon>Lophotrochozoa</taxon>
        <taxon>Annelida</taxon>
        <taxon>Polychaeta</taxon>
        <taxon>Sedentaria</taxon>
        <taxon>Canalipalpata</taxon>
        <taxon>Sabellida</taxon>
        <taxon>Siboglinidae</taxon>
        <taxon>Ridgeia</taxon>
    </lineage>
</organism>
<dbReference type="SMART" id="SM00225">
    <property type="entry name" value="BTB"/>
    <property type="match status" value="1"/>
</dbReference>
<gene>
    <name evidence="2" type="ORF">NP493_205g00000</name>
</gene>
<evidence type="ECO:0000259" key="1">
    <source>
        <dbReference type="SMART" id="SM00225"/>
    </source>
</evidence>
<name>A0AAD9P1C1_RIDPI</name>
<reference evidence="2" key="1">
    <citation type="journal article" date="2023" name="Mol. Biol. Evol.">
        <title>Third-Generation Sequencing Reveals the Adaptive Role of the Epigenome in Three Deep-Sea Polychaetes.</title>
        <authorList>
            <person name="Perez M."/>
            <person name="Aroh O."/>
            <person name="Sun Y."/>
            <person name="Lan Y."/>
            <person name="Juniper S.K."/>
            <person name="Young C.R."/>
            <person name="Angers B."/>
            <person name="Qian P.Y."/>
        </authorList>
    </citation>
    <scope>NUCLEOTIDE SEQUENCE</scope>
    <source>
        <strain evidence="2">R07B-5</strain>
    </source>
</reference>
<sequence length="237" mass="26504">MAQDIVRLNVGGILFTTTKATLCRFPDSMLGAMFNGSMPTTKDENGCYFIDRDGAMFGHVLNFLRSSQLALPRDFQYLDQLAVEADFYQIDPLLQSIAKLKHKQMHKPSPSGRLLEVIEVRTGSTATMPTNNSRVKTIVSGRCDVIRSLPSTFIGPVDKLKHINDTDFTEIGLNGSNVRLILAEYLLREGWQVINTDLSSSSGYDSKSMISSLIIEQSYRDRWFLPVKPDNNTMNGT</sequence>
<accession>A0AAD9P1C1</accession>
<dbReference type="AlphaFoldDB" id="A0AAD9P1C1"/>
<dbReference type="GO" id="GO:0051260">
    <property type="term" value="P:protein homooligomerization"/>
    <property type="evidence" value="ECO:0007669"/>
    <property type="project" value="InterPro"/>
</dbReference>
<protein>
    <recommendedName>
        <fullName evidence="1">BTB domain-containing protein</fullName>
    </recommendedName>
</protein>
<dbReference type="SUPFAM" id="SSF54695">
    <property type="entry name" value="POZ domain"/>
    <property type="match status" value="1"/>
</dbReference>
<keyword evidence="3" id="KW-1185">Reference proteome</keyword>
<dbReference type="PANTHER" id="PTHR14499">
    <property type="entry name" value="POTASSIUM CHANNEL TETRAMERIZATION DOMAIN-CONTAINING"/>
    <property type="match status" value="1"/>
</dbReference>
<dbReference type="PANTHER" id="PTHR14499:SF144">
    <property type="entry name" value="POTASSIUM CHANNEL TETRAMERISATION-TYPE BTB DOMAIN-CONTAINING PROTEIN"/>
    <property type="match status" value="1"/>
</dbReference>
<dbReference type="InterPro" id="IPR000210">
    <property type="entry name" value="BTB/POZ_dom"/>
</dbReference>